<organism evidence="10 11">
    <name type="scientific">Nakamurella alba</name>
    <dbReference type="NCBI Taxonomy" id="2665158"/>
    <lineage>
        <taxon>Bacteria</taxon>
        <taxon>Bacillati</taxon>
        <taxon>Actinomycetota</taxon>
        <taxon>Actinomycetes</taxon>
        <taxon>Nakamurellales</taxon>
        <taxon>Nakamurellaceae</taxon>
        <taxon>Nakamurella</taxon>
    </lineage>
</organism>
<comment type="pathway">
    <text evidence="2 9">Polyol metabolism; (R,R)-butane-2,3-diol biosynthesis; (R,R)-butane-2,3-diol from pyruvate: step 2/3.</text>
</comment>
<keyword evidence="8 9" id="KW-0456">Lyase</keyword>
<dbReference type="Pfam" id="PF03306">
    <property type="entry name" value="AAL_decarboxy"/>
    <property type="match status" value="1"/>
</dbReference>
<dbReference type="Gene3D" id="3.30.1330.80">
    <property type="entry name" value="Hypothetical protein, similar to alpha- acetolactate decarboxylase, domain 2"/>
    <property type="match status" value="2"/>
</dbReference>
<dbReference type="GO" id="GO:0045151">
    <property type="term" value="P:acetoin biosynthetic process"/>
    <property type="evidence" value="ECO:0007669"/>
    <property type="project" value="UniProtKB-UniRule"/>
</dbReference>
<keyword evidence="11" id="KW-1185">Reference proteome</keyword>
<dbReference type="EMBL" id="WLYK01000001">
    <property type="protein sequence ID" value="MTD13571.1"/>
    <property type="molecule type" value="Genomic_DNA"/>
</dbReference>
<dbReference type="PIRSF" id="PIRSF001332">
    <property type="entry name" value="Acetolac_decarb"/>
    <property type="match status" value="1"/>
</dbReference>
<dbReference type="Proteomes" id="UP000460221">
    <property type="component" value="Unassembled WGS sequence"/>
</dbReference>
<evidence type="ECO:0000256" key="7">
    <source>
        <dbReference type="ARBA" id="ARBA00023061"/>
    </source>
</evidence>
<reference evidence="10 11" key="1">
    <citation type="submission" date="2019-11" db="EMBL/GenBank/DDBJ databases">
        <authorList>
            <person name="Jiang L.-Q."/>
        </authorList>
    </citation>
    <scope>NUCLEOTIDE SEQUENCE [LARGE SCALE GENOMIC DNA]</scope>
    <source>
        <strain evidence="10 11">YIM 132087</strain>
    </source>
</reference>
<dbReference type="SUPFAM" id="SSF117856">
    <property type="entry name" value="AF0104/ALDC/Ptd012-like"/>
    <property type="match status" value="1"/>
</dbReference>
<comment type="catalytic activity">
    <reaction evidence="1 9">
        <text>(2S)-2-acetolactate + H(+) = (R)-acetoin + CO2</text>
        <dbReference type="Rhea" id="RHEA:21580"/>
        <dbReference type="ChEBI" id="CHEBI:15378"/>
        <dbReference type="ChEBI" id="CHEBI:15686"/>
        <dbReference type="ChEBI" id="CHEBI:16526"/>
        <dbReference type="ChEBI" id="CHEBI:58476"/>
        <dbReference type="EC" id="4.1.1.5"/>
    </reaction>
</comment>
<evidence type="ECO:0000313" key="10">
    <source>
        <dbReference type="EMBL" id="MTD13571.1"/>
    </source>
</evidence>
<sequence>MSPSATGGHIGPAVRTVLDGAMTSTELQVDHRDDYSVYQTSTFAALLAGIYDGDVTVEQLLRHGDFGLGTFNHLDGEMVVLDGVCHHLRSDGTVTPADGAAHTPFAAVTRFHDRIAFDVTGPMTLDALEARIDAASGGENASVAVRVDGTFTAVRTRTVSEQHQPYVPFVEVTAHQTESSLTATTGTVVGFRTPKFEAGISVVGYHLHYVDDARARGGHVLDLVLSEGRVSISPITQLHLILPESADFLSADLHLDRLEQEQRQTEG</sequence>
<dbReference type="CDD" id="cd17299">
    <property type="entry name" value="acetolactate_decarboxylase"/>
    <property type="match status" value="1"/>
</dbReference>
<accession>A0A7K1FHH3</accession>
<evidence type="ECO:0000256" key="9">
    <source>
        <dbReference type="PIRNR" id="PIRNR001332"/>
    </source>
</evidence>
<keyword evidence="6 9" id="KW-0210">Decarboxylase</keyword>
<comment type="similarity">
    <text evidence="3 9">Belongs to the alpha-acetolactate decarboxylase family.</text>
</comment>
<dbReference type="PANTHER" id="PTHR35524:SF1">
    <property type="entry name" value="ALPHA-ACETOLACTATE DECARBOXYLASE"/>
    <property type="match status" value="1"/>
</dbReference>
<dbReference type="GO" id="GO:0047605">
    <property type="term" value="F:acetolactate decarboxylase activity"/>
    <property type="evidence" value="ECO:0007669"/>
    <property type="project" value="UniProtKB-UniRule"/>
</dbReference>
<comment type="caution">
    <text evidence="10">The sequence shown here is derived from an EMBL/GenBank/DDBJ whole genome shotgun (WGS) entry which is preliminary data.</text>
</comment>
<dbReference type="NCBIfam" id="TIGR01252">
    <property type="entry name" value="acetolac_decarb"/>
    <property type="match status" value="1"/>
</dbReference>
<evidence type="ECO:0000256" key="8">
    <source>
        <dbReference type="ARBA" id="ARBA00023239"/>
    </source>
</evidence>
<evidence type="ECO:0000256" key="6">
    <source>
        <dbReference type="ARBA" id="ARBA00022793"/>
    </source>
</evidence>
<dbReference type="InterPro" id="IPR005128">
    <property type="entry name" value="Acetolactate_a_deCO2ase"/>
</dbReference>
<evidence type="ECO:0000256" key="3">
    <source>
        <dbReference type="ARBA" id="ARBA00007106"/>
    </source>
</evidence>
<evidence type="ECO:0000313" key="11">
    <source>
        <dbReference type="Proteomes" id="UP000460221"/>
    </source>
</evidence>
<evidence type="ECO:0000256" key="2">
    <source>
        <dbReference type="ARBA" id="ARBA00005170"/>
    </source>
</evidence>
<dbReference type="PANTHER" id="PTHR35524">
    <property type="entry name" value="ALPHA-ACETOLACTATE DECARBOXYLASE"/>
    <property type="match status" value="1"/>
</dbReference>
<keyword evidence="7 9" id="KW-0005">Acetoin biosynthesis</keyword>
<dbReference type="UniPathway" id="UPA00626">
    <property type="reaction ID" value="UER00678"/>
</dbReference>
<dbReference type="AlphaFoldDB" id="A0A7K1FHH3"/>
<evidence type="ECO:0000256" key="5">
    <source>
        <dbReference type="ARBA" id="ARBA00020164"/>
    </source>
</evidence>
<evidence type="ECO:0000256" key="4">
    <source>
        <dbReference type="ARBA" id="ARBA00013204"/>
    </source>
</evidence>
<gene>
    <name evidence="10" type="primary">budA</name>
    <name evidence="10" type="ORF">GIS00_06380</name>
</gene>
<evidence type="ECO:0000256" key="1">
    <source>
        <dbReference type="ARBA" id="ARBA00001784"/>
    </source>
</evidence>
<proteinExistence type="inferred from homology"/>
<protein>
    <recommendedName>
        <fullName evidence="5 9">Alpha-acetolactate decarboxylase</fullName>
        <ecNumber evidence="4 9">4.1.1.5</ecNumber>
    </recommendedName>
</protein>
<name>A0A7K1FHH3_9ACTN</name>
<dbReference type="EC" id="4.1.1.5" evidence="4 9"/>